<dbReference type="SUPFAM" id="SSF51735">
    <property type="entry name" value="NAD(P)-binding Rossmann-fold domains"/>
    <property type="match status" value="1"/>
</dbReference>
<dbReference type="PANTHER" id="PTHR43431:SF7">
    <property type="entry name" value="OXIDOREDUCTASE, SHORT CHAIN DEHYDROGENASE_REDUCTASE FAMILY (AFU_ORTHOLOGUE AFUA_5G14000)"/>
    <property type="match status" value="1"/>
</dbReference>
<gene>
    <name evidence="1" type="ORF">E3V97_16360</name>
</gene>
<dbReference type="PANTHER" id="PTHR43431">
    <property type="entry name" value="OXIDOREDUCTASE, SHORT CHAIN DEHYDROGENASE/REDUCTASE FAMILY (AFU_ORTHOLOGUE AFUA_5G14000)"/>
    <property type="match status" value="1"/>
</dbReference>
<evidence type="ECO:0000313" key="2">
    <source>
        <dbReference type="Proteomes" id="UP000297429"/>
    </source>
</evidence>
<comment type="caution">
    <text evidence="1">The sequence shown here is derived from an EMBL/GenBank/DDBJ whole genome shotgun (WGS) entry which is preliminary data.</text>
</comment>
<dbReference type="InterPro" id="IPR036291">
    <property type="entry name" value="NAD(P)-bd_dom_sf"/>
</dbReference>
<sequence length="237" mass="25771">MVKTIAIIGAGPGVGFAVAKRFGKEGYNVALLARSEEKLNDLVKQLEAQEISVASFYADVLDRNSLKDALVAVKKHFGSIDVIEFSPTPSMETMRTPRNIDVENAAFHLDFQLLSAITVVQAVLPDMLSKKEGSLLFTTASSAQKPTSLTASFGIAAGALLNYIRVLNNDLLSENIFAGIVSIGGLVYNTSEPDQELLKHFPQGMPVISSKEVAETHWKMHSEKKENEIILGKTFAF</sequence>
<reference evidence="1 2" key="1">
    <citation type="submission" date="2019-03" db="EMBL/GenBank/DDBJ databases">
        <authorList>
            <person name="He R.-H."/>
        </authorList>
    </citation>
    <scope>NUCLEOTIDE SEQUENCE [LARGE SCALE GENOMIC DNA]</scope>
    <source>
        <strain evidence="1 2">DSM 19624</strain>
    </source>
</reference>
<dbReference type="Gene3D" id="3.40.50.720">
    <property type="entry name" value="NAD(P)-binding Rossmann-like Domain"/>
    <property type="match status" value="1"/>
</dbReference>
<dbReference type="EMBL" id="SOPX01000003">
    <property type="protein sequence ID" value="TFB29764.1"/>
    <property type="molecule type" value="Genomic_DNA"/>
</dbReference>
<accession>A0ABY2HMQ4</accession>
<dbReference type="RefSeq" id="WP_134380639.1">
    <property type="nucleotide sequence ID" value="NZ_SOPX01000003.1"/>
</dbReference>
<dbReference type="Pfam" id="PF00106">
    <property type="entry name" value="adh_short"/>
    <property type="match status" value="1"/>
</dbReference>
<dbReference type="InterPro" id="IPR002347">
    <property type="entry name" value="SDR_fam"/>
</dbReference>
<organism evidence="1 2">
    <name type="scientific">Pedobacter alluvionis</name>
    <dbReference type="NCBI Taxonomy" id="475253"/>
    <lineage>
        <taxon>Bacteria</taxon>
        <taxon>Pseudomonadati</taxon>
        <taxon>Bacteroidota</taxon>
        <taxon>Sphingobacteriia</taxon>
        <taxon>Sphingobacteriales</taxon>
        <taxon>Sphingobacteriaceae</taxon>
        <taxon>Pedobacter</taxon>
    </lineage>
</organism>
<protein>
    <submittedName>
        <fullName evidence="1">SDR family NAD(P)-dependent oxidoreductase</fullName>
    </submittedName>
</protein>
<name>A0ABY2HMQ4_9SPHI</name>
<keyword evidence="2" id="KW-1185">Reference proteome</keyword>
<proteinExistence type="predicted"/>
<dbReference type="Proteomes" id="UP000297429">
    <property type="component" value="Unassembled WGS sequence"/>
</dbReference>
<evidence type="ECO:0000313" key="1">
    <source>
        <dbReference type="EMBL" id="TFB29764.1"/>
    </source>
</evidence>